<sequence length="214" mass="22545">MLKPRRLIAAPAPRYAPGRGRHQQGIVLMLAIVVLVIMSLAAVGLMRSMLSSNKVAGNLAFQQSAIQSADIGIESAVAWLEQNNFGTNLHNNITIAAGRPVGYLALRQDPAANQSWEIFWNAVLIPSNTVTTLAADTAGNTVSFVIQRLCNGQGAPTSGISCESPPSTDPGEGTSKQAAGGTPIGIPNQRYYRITVRVVGPRSTIGFVQAIVAL</sequence>
<evidence type="ECO:0000313" key="4">
    <source>
        <dbReference type="EMBL" id="PND40039.1"/>
    </source>
</evidence>
<feature type="compositionally biased region" description="Polar residues" evidence="1">
    <location>
        <begin position="157"/>
        <end position="166"/>
    </location>
</feature>
<dbReference type="RefSeq" id="WP_102766174.1">
    <property type="nucleotide sequence ID" value="NZ_POSP01000001.1"/>
</dbReference>
<dbReference type="Pfam" id="PF14341">
    <property type="entry name" value="PilX_N"/>
    <property type="match status" value="1"/>
</dbReference>
<protein>
    <recommendedName>
        <fullName evidence="3">Type 4 fimbrial biogenesis protein PilX N-terminal domain-containing protein</fullName>
    </recommendedName>
</protein>
<keyword evidence="5" id="KW-1185">Reference proteome</keyword>
<feature type="domain" description="Type 4 fimbrial biogenesis protein PilX N-terminal" evidence="3">
    <location>
        <begin position="24"/>
        <end position="74"/>
    </location>
</feature>
<organism evidence="4 5">
    <name type="scientific">Kinneretia aquatilis</name>
    <dbReference type="NCBI Taxonomy" id="2070761"/>
    <lineage>
        <taxon>Bacteria</taxon>
        <taxon>Pseudomonadati</taxon>
        <taxon>Pseudomonadota</taxon>
        <taxon>Betaproteobacteria</taxon>
        <taxon>Burkholderiales</taxon>
        <taxon>Sphaerotilaceae</taxon>
        <taxon>Roseateles</taxon>
    </lineage>
</organism>
<keyword evidence="2" id="KW-0812">Transmembrane</keyword>
<dbReference type="Proteomes" id="UP000235916">
    <property type="component" value="Unassembled WGS sequence"/>
</dbReference>
<comment type="caution">
    <text evidence="4">The sequence shown here is derived from an EMBL/GenBank/DDBJ whole genome shotgun (WGS) entry which is preliminary data.</text>
</comment>
<evidence type="ECO:0000256" key="2">
    <source>
        <dbReference type="SAM" id="Phobius"/>
    </source>
</evidence>
<proteinExistence type="predicted"/>
<name>A0A2N8L2W0_9BURK</name>
<keyword evidence="2" id="KW-0472">Membrane</keyword>
<dbReference type="EMBL" id="POSP01000001">
    <property type="protein sequence ID" value="PND40039.1"/>
    <property type="molecule type" value="Genomic_DNA"/>
</dbReference>
<keyword evidence="2" id="KW-1133">Transmembrane helix</keyword>
<feature type="transmembrane region" description="Helical" evidence="2">
    <location>
        <begin position="26"/>
        <end position="46"/>
    </location>
</feature>
<accession>A0A2N8L2W0</accession>
<gene>
    <name evidence="4" type="ORF">C1O66_01170</name>
</gene>
<evidence type="ECO:0000256" key="1">
    <source>
        <dbReference type="SAM" id="MobiDB-lite"/>
    </source>
</evidence>
<evidence type="ECO:0000313" key="5">
    <source>
        <dbReference type="Proteomes" id="UP000235916"/>
    </source>
</evidence>
<reference evidence="4 5" key="1">
    <citation type="submission" date="2018-01" db="EMBL/GenBank/DDBJ databases">
        <title>Draft genome sequence of Paucibacter aquatile CR182 isolated from freshwater of the Nakdong River.</title>
        <authorList>
            <person name="Choi A."/>
            <person name="Chung E.J."/>
        </authorList>
    </citation>
    <scope>NUCLEOTIDE SEQUENCE [LARGE SCALE GENOMIC DNA]</scope>
    <source>
        <strain evidence="4 5">CR182</strain>
    </source>
</reference>
<evidence type="ECO:0000259" key="3">
    <source>
        <dbReference type="Pfam" id="PF14341"/>
    </source>
</evidence>
<dbReference type="AlphaFoldDB" id="A0A2N8L2W0"/>
<dbReference type="OrthoDB" id="5954007at2"/>
<dbReference type="InterPro" id="IPR025746">
    <property type="entry name" value="PilX_N_dom"/>
</dbReference>
<feature type="region of interest" description="Disordered" evidence="1">
    <location>
        <begin position="157"/>
        <end position="182"/>
    </location>
</feature>